<accession>A0A6J2X6X9</accession>
<dbReference type="RefSeq" id="XP_030746983.1">
    <property type="nucleotide sequence ID" value="XM_030891123.1"/>
</dbReference>
<protein>
    <submittedName>
        <fullName evidence="2">Uncharacterized protein LOC115875622 isoform X1</fullName>
    </submittedName>
</protein>
<dbReference type="GeneID" id="115875622"/>
<dbReference type="KEGG" id="soy:115875622"/>
<sequence length="226" mass="27223">MSSSQHVYYYVVYSPKIFKKEFIDQIVREFNVVLEIREYGVNKRHEHSNMVIRDDRTLAAMRMYFTRRTSTKHEVKVKRVKDIANVVTYCTKEADHKYQVNIYELEKTIEEYQQEGQKNKSESELVGRFKMYECIKFCQWYLDSDVIEIREHPYLNDAVPLTLEDCTRNEFKINWLLNYYVRATGQYIYPSMRTTVVQNLVPLVERLRVFRSGPMLPDRVRSSPWL</sequence>
<dbReference type="Proteomes" id="UP000504635">
    <property type="component" value="Unplaced"/>
</dbReference>
<evidence type="ECO:0000313" key="2">
    <source>
        <dbReference type="RefSeq" id="XP_030746983.1"/>
    </source>
</evidence>
<evidence type="ECO:0000313" key="1">
    <source>
        <dbReference type="Proteomes" id="UP000504635"/>
    </source>
</evidence>
<organism evidence="1 2">
    <name type="scientific">Sitophilus oryzae</name>
    <name type="common">Rice weevil</name>
    <name type="synonym">Curculio oryzae</name>
    <dbReference type="NCBI Taxonomy" id="7048"/>
    <lineage>
        <taxon>Eukaryota</taxon>
        <taxon>Metazoa</taxon>
        <taxon>Ecdysozoa</taxon>
        <taxon>Arthropoda</taxon>
        <taxon>Hexapoda</taxon>
        <taxon>Insecta</taxon>
        <taxon>Pterygota</taxon>
        <taxon>Neoptera</taxon>
        <taxon>Endopterygota</taxon>
        <taxon>Coleoptera</taxon>
        <taxon>Polyphaga</taxon>
        <taxon>Cucujiformia</taxon>
        <taxon>Curculionidae</taxon>
        <taxon>Dryophthorinae</taxon>
        <taxon>Sitophilus</taxon>
    </lineage>
</organism>
<gene>
    <name evidence="2" type="primary">LOC115875622</name>
</gene>
<dbReference type="AlphaFoldDB" id="A0A6J2X6X9"/>
<dbReference type="InParanoid" id="A0A6J2X6X9"/>
<keyword evidence="1" id="KW-1185">Reference proteome</keyword>
<proteinExistence type="predicted"/>
<reference evidence="2" key="1">
    <citation type="submission" date="2025-08" db="UniProtKB">
        <authorList>
            <consortium name="RefSeq"/>
        </authorList>
    </citation>
    <scope>IDENTIFICATION</scope>
    <source>
        <tissue evidence="2">Gonads</tissue>
    </source>
</reference>
<name>A0A6J2X6X9_SITOR</name>